<sequence length="72" mass="8304">MNHETGIHFKTVEPMENPDNCSQSNFYKIENNSPYEQELYSILLAKKAAKEPISFDITGCTANGRQKILWIR</sequence>
<comment type="caution">
    <text evidence="1">The sequence shown here is derived from an EMBL/GenBank/DDBJ whole genome shotgun (WGS) entry which is preliminary data.</text>
</comment>
<protein>
    <submittedName>
        <fullName evidence="1">Uncharacterized protein</fullName>
    </submittedName>
</protein>
<evidence type="ECO:0000313" key="2">
    <source>
        <dbReference type="Proteomes" id="UP001465153"/>
    </source>
</evidence>
<dbReference type="Proteomes" id="UP001465153">
    <property type="component" value="Unassembled WGS sequence"/>
</dbReference>
<reference evidence="1 2" key="1">
    <citation type="submission" date="2024-04" db="EMBL/GenBank/DDBJ databases">
        <title>Draft genome sequence of Sessilibacter corallicola NBRC 116591.</title>
        <authorList>
            <person name="Miyakawa T."/>
            <person name="Kusuya Y."/>
            <person name="Miura T."/>
        </authorList>
    </citation>
    <scope>NUCLEOTIDE SEQUENCE [LARGE SCALE GENOMIC DNA]</scope>
    <source>
        <strain evidence="1 2">KU-00831-HH</strain>
    </source>
</reference>
<name>A0ABQ0ADY8_9GAMM</name>
<keyword evidence="2" id="KW-1185">Reference proteome</keyword>
<gene>
    <name evidence="1" type="ORF">NBRC116591_36620</name>
</gene>
<accession>A0ABQ0ADY8</accession>
<dbReference type="RefSeq" id="WP_353304259.1">
    <property type="nucleotide sequence ID" value="NZ_BAABWN010000015.1"/>
</dbReference>
<evidence type="ECO:0000313" key="1">
    <source>
        <dbReference type="EMBL" id="GAA6169851.1"/>
    </source>
</evidence>
<proteinExistence type="predicted"/>
<organism evidence="1 2">
    <name type="scientific">Sessilibacter corallicola</name>
    <dbReference type="NCBI Taxonomy" id="2904075"/>
    <lineage>
        <taxon>Bacteria</taxon>
        <taxon>Pseudomonadati</taxon>
        <taxon>Pseudomonadota</taxon>
        <taxon>Gammaproteobacteria</taxon>
        <taxon>Cellvibrionales</taxon>
        <taxon>Cellvibrionaceae</taxon>
        <taxon>Sessilibacter</taxon>
    </lineage>
</organism>
<dbReference type="EMBL" id="BAABWN010000015">
    <property type="protein sequence ID" value="GAA6169851.1"/>
    <property type="molecule type" value="Genomic_DNA"/>
</dbReference>